<dbReference type="OMA" id="YFPGATF"/>
<accession>M3D1C3</accession>
<evidence type="ECO:0008006" key="4">
    <source>
        <dbReference type="Google" id="ProtNLM"/>
    </source>
</evidence>
<dbReference type="PANTHER" id="PTHR37540">
    <property type="entry name" value="TRANSCRIPTION FACTOR (ACR-2), PUTATIVE-RELATED-RELATED"/>
    <property type="match status" value="1"/>
</dbReference>
<proteinExistence type="predicted"/>
<evidence type="ECO:0000313" key="2">
    <source>
        <dbReference type="EMBL" id="EMF10288.1"/>
    </source>
</evidence>
<dbReference type="RefSeq" id="XP_016758409.1">
    <property type="nucleotide sequence ID" value="XM_016910559.1"/>
</dbReference>
<feature type="compositionally biased region" description="Polar residues" evidence="1">
    <location>
        <begin position="29"/>
        <end position="38"/>
    </location>
</feature>
<evidence type="ECO:0000313" key="3">
    <source>
        <dbReference type="Proteomes" id="UP000016931"/>
    </source>
</evidence>
<feature type="compositionally biased region" description="Basic and acidic residues" evidence="1">
    <location>
        <begin position="70"/>
        <end position="81"/>
    </location>
</feature>
<name>M3D1C3_SPHMS</name>
<organism evidence="2 3">
    <name type="scientific">Sphaerulina musiva (strain SO2202)</name>
    <name type="common">Poplar stem canker fungus</name>
    <name type="synonym">Septoria musiva</name>
    <dbReference type="NCBI Taxonomy" id="692275"/>
    <lineage>
        <taxon>Eukaryota</taxon>
        <taxon>Fungi</taxon>
        <taxon>Dikarya</taxon>
        <taxon>Ascomycota</taxon>
        <taxon>Pezizomycotina</taxon>
        <taxon>Dothideomycetes</taxon>
        <taxon>Dothideomycetidae</taxon>
        <taxon>Mycosphaerellales</taxon>
        <taxon>Mycosphaerellaceae</taxon>
        <taxon>Sphaerulina</taxon>
    </lineage>
</organism>
<dbReference type="STRING" id="692275.M3D1C3"/>
<keyword evidence="3" id="KW-1185">Reference proteome</keyword>
<feature type="compositionally biased region" description="Low complexity" evidence="1">
    <location>
        <begin position="107"/>
        <end position="135"/>
    </location>
</feature>
<feature type="compositionally biased region" description="Polar residues" evidence="1">
    <location>
        <begin position="83"/>
        <end position="104"/>
    </location>
</feature>
<evidence type="ECO:0000256" key="1">
    <source>
        <dbReference type="SAM" id="MobiDB-lite"/>
    </source>
</evidence>
<dbReference type="EMBL" id="KB456268">
    <property type="protein sequence ID" value="EMF10288.1"/>
    <property type="molecule type" value="Genomic_DNA"/>
</dbReference>
<dbReference type="Pfam" id="PF11951">
    <property type="entry name" value="Fungal_trans_2"/>
    <property type="match status" value="1"/>
</dbReference>
<dbReference type="GeneID" id="27907696"/>
<protein>
    <recommendedName>
        <fullName evidence="4">Transcription factor domain-containing protein</fullName>
    </recommendedName>
</protein>
<dbReference type="HOGENOM" id="CLU_051520_0_0_1"/>
<sequence length="343" mass="37704">MVSSHRPAELSRGQSAASGPPSPASTRSDSNTRISATPDNIDFRFLNFSHPQDAKNAQTRRNVRSHVTTKQHEKQRQRVAEQARQTQQCSDQPSQTPSTSVSRNHSGESSTRSCSETETSSPEASSPSSPTASSPLSMLNPLEVYPEAWHSSLRPVMDHYCKYMAVDLPGTDEATRQTIRIHLLGLAFTDHATLHALMLVAAAHYSKLRGQGSHNINMLQLRGMAIQEVNRAMMDHGPRGRATSDRMIAAVAKMATFELLFGQREIFHTHMTGLQRMVSLRGGLQALGLNGMLERMLLWIDTNAAEITGSGLYFPPAAFKSSSGHPRADRRLFLLGLHDQAQG</sequence>
<dbReference type="AlphaFoldDB" id="M3D1C3"/>
<dbReference type="OrthoDB" id="4159781at2759"/>
<gene>
    <name evidence="2" type="ORF">SEPMUDRAFT_91545</name>
</gene>
<dbReference type="PANTHER" id="PTHR37540:SF5">
    <property type="entry name" value="TRANSCRIPTION FACTOR DOMAIN-CONTAINING PROTEIN"/>
    <property type="match status" value="1"/>
</dbReference>
<reference evidence="2 3" key="1">
    <citation type="journal article" date="2012" name="PLoS Pathog.">
        <title>Diverse lifestyles and strategies of plant pathogenesis encoded in the genomes of eighteen Dothideomycetes fungi.</title>
        <authorList>
            <person name="Ohm R.A."/>
            <person name="Feau N."/>
            <person name="Henrissat B."/>
            <person name="Schoch C.L."/>
            <person name="Horwitz B.A."/>
            <person name="Barry K.W."/>
            <person name="Condon B.J."/>
            <person name="Copeland A.C."/>
            <person name="Dhillon B."/>
            <person name="Glaser F."/>
            <person name="Hesse C.N."/>
            <person name="Kosti I."/>
            <person name="LaButti K."/>
            <person name="Lindquist E.A."/>
            <person name="Lucas S."/>
            <person name="Salamov A.A."/>
            <person name="Bradshaw R.E."/>
            <person name="Ciuffetti L."/>
            <person name="Hamelin R.C."/>
            <person name="Kema G.H.J."/>
            <person name="Lawrence C."/>
            <person name="Scott J.A."/>
            <person name="Spatafora J.W."/>
            <person name="Turgeon B.G."/>
            <person name="de Wit P.J.G.M."/>
            <person name="Zhong S."/>
            <person name="Goodwin S.B."/>
            <person name="Grigoriev I.V."/>
        </authorList>
    </citation>
    <scope>NUCLEOTIDE SEQUENCE [LARGE SCALE GENOMIC DNA]</scope>
    <source>
        <strain evidence="2 3">SO2202</strain>
    </source>
</reference>
<feature type="region of interest" description="Disordered" evidence="1">
    <location>
        <begin position="1"/>
        <end position="135"/>
    </location>
</feature>
<dbReference type="Proteomes" id="UP000016931">
    <property type="component" value="Unassembled WGS sequence"/>
</dbReference>
<feature type="compositionally biased region" description="Low complexity" evidence="1">
    <location>
        <begin position="11"/>
        <end position="28"/>
    </location>
</feature>
<dbReference type="InterPro" id="IPR021858">
    <property type="entry name" value="Fun_TF"/>
</dbReference>
<dbReference type="eggNOG" id="ENOG502SN1P">
    <property type="taxonomic scope" value="Eukaryota"/>
</dbReference>